<evidence type="ECO:0000313" key="2">
    <source>
        <dbReference type="Proteomes" id="UP000215896"/>
    </source>
</evidence>
<gene>
    <name evidence="1" type="ORF">CGZ94_05180</name>
</gene>
<keyword evidence="2" id="KW-1185">Reference proteome</keyword>
<accession>A0A255GJV1</accession>
<protein>
    <submittedName>
        <fullName evidence="1">Pilus assembly protein TadE</fullName>
    </submittedName>
</protein>
<dbReference type="AlphaFoldDB" id="A0A255GJV1"/>
<reference evidence="1 2" key="1">
    <citation type="submission" date="2017-07" db="EMBL/GenBank/DDBJ databases">
        <title>Draft whole genome sequences of clinical Proprionibacteriaceae strains.</title>
        <authorList>
            <person name="Bernier A.-M."/>
            <person name="Bernard K."/>
            <person name="Domingo M.-C."/>
        </authorList>
    </citation>
    <scope>NUCLEOTIDE SEQUENCE [LARGE SCALE GENOMIC DNA]</scope>
    <source>
        <strain evidence="1 2">NML 030167</strain>
    </source>
</reference>
<dbReference type="EMBL" id="NMVO01000005">
    <property type="protein sequence ID" value="OYO16110.1"/>
    <property type="molecule type" value="Genomic_DNA"/>
</dbReference>
<sequence>MNRERGAATLAVAGALLLLLVLTGAGSVIAGYLVAAQRARGTADLAAVSAAARHAAGAPGCPTAQRLAAAQGASVLRCTETGDTIDFVVSVEVAIPVDAPVPGLPTRATGRAHAGRLG</sequence>
<evidence type="ECO:0000313" key="1">
    <source>
        <dbReference type="EMBL" id="OYO16110.1"/>
    </source>
</evidence>
<dbReference type="OrthoDB" id="3734450at2"/>
<name>A0A255GJV1_9ACTN</name>
<dbReference type="NCBIfam" id="TIGR03816">
    <property type="entry name" value="tadE_like_DECH"/>
    <property type="match status" value="1"/>
</dbReference>
<proteinExistence type="predicted"/>
<comment type="caution">
    <text evidence="1">The sequence shown here is derived from an EMBL/GenBank/DDBJ whole genome shotgun (WGS) entry which is preliminary data.</text>
</comment>
<dbReference type="Proteomes" id="UP000215896">
    <property type="component" value="Unassembled WGS sequence"/>
</dbReference>
<organism evidence="1 2">
    <name type="scientific">Enemella evansiae</name>
    <dbReference type="NCBI Taxonomy" id="2016499"/>
    <lineage>
        <taxon>Bacteria</taxon>
        <taxon>Bacillati</taxon>
        <taxon>Actinomycetota</taxon>
        <taxon>Actinomycetes</taxon>
        <taxon>Propionibacteriales</taxon>
        <taxon>Propionibacteriaceae</taxon>
        <taxon>Enemella</taxon>
    </lineage>
</organism>
<dbReference type="InterPro" id="IPR021202">
    <property type="entry name" value="Rv3654c-like"/>
</dbReference>
<dbReference type="RefSeq" id="WP_094404993.1">
    <property type="nucleotide sequence ID" value="NZ_NMVO01000005.1"/>
</dbReference>